<evidence type="ECO:0000313" key="2">
    <source>
        <dbReference type="WBParaSite" id="Minc3s02229g28985"/>
    </source>
</evidence>
<evidence type="ECO:0000313" key="1">
    <source>
        <dbReference type="Proteomes" id="UP000887563"/>
    </source>
</evidence>
<accession>A0A914MV14</accession>
<sequence>MRERTLHGSVHIKAIHCKVFPSPISSAIIHPLKFSIREPVTHSYINFTPSR</sequence>
<reference evidence="2" key="1">
    <citation type="submission" date="2022-11" db="UniProtKB">
        <authorList>
            <consortium name="WormBaseParasite"/>
        </authorList>
    </citation>
    <scope>IDENTIFICATION</scope>
</reference>
<protein>
    <submittedName>
        <fullName evidence="2">Candidate secreted effector</fullName>
    </submittedName>
</protein>
<dbReference type="AlphaFoldDB" id="A0A914MV14"/>
<proteinExistence type="predicted"/>
<dbReference type="WBParaSite" id="Minc3s02229g28985">
    <property type="protein sequence ID" value="Minc3s02229g28985"/>
    <property type="gene ID" value="Minc3s02229g28985"/>
</dbReference>
<dbReference type="Proteomes" id="UP000887563">
    <property type="component" value="Unplaced"/>
</dbReference>
<keyword evidence="1" id="KW-1185">Reference proteome</keyword>
<organism evidence="1 2">
    <name type="scientific">Meloidogyne incognita</name>
    <name type="common">Southern root-knot nematode worm</name>
    <name type="synonym">Oxyuris incognita</name>
    <dbReference type="NCBI Taxonomy" id="6306"/>
    <lineage>
        <taxon>Eukaryota</taxon>
        <taxon>Metazoa</taxon>
        <taxon>Ecdysozoa</taxon>
        <taxon>Nematoda</taxon>
        <taxon>Chromadorea</taxon>
        <taxon>Rhabditida</taxon>
        <taxon>Tylenchina</taxon>
        <taxon>Tylenchomorpha</taxon>
        <taxon>Tylenchoidea</taxon>
        <taxon>Meloidogynidae</taxon>
        <taxon>Meloidogyninae</taxon>
        <taxon>Meloidogyne</taxon>
        <taxon>Meloidogyne incognita group</taxon>
    </lineage>
</organism>
<name>A0A914MV14_MELIC</name>